<dbReference type="EnsemblPlants" id="KQK12541">
    <property type="protein sequence ID" value="KQK12541"/>
    <property type="gene ID" value="BRADI_1g04390v3"/>
</dbReference>
<reference evidence="1 2" key="1">
    <citation type="journal article" date="2010" name="Nature">
        <title>Genome sequencing and analysis of the model grass Brachypodium distachyon.</title>
        <authorList>
            <consortium name="International Brachypodium Initiative"/>
        </authorList>
    </citation>
    <scope>NUCLEOTIDE SEQUENCE [LARGE SCALE GENOMIC DNA]</scope>
    <source>
        <strain evidence="1 2">Bd21</strain>
    </source>
</reference>
<dbReference type="HOGENOM" id="CLU_093289_0_0_1"/>
<reference evidence="1" key="2">
    <citation type="submission" date="2017-06" db="EMBL/GenBank/DDBJ databases">
        <title>WGS assembly of Brachypodium distachyon.</title>
        <authorList>
            <consortium name="The International Brachypodium Initiative"/>
            <person name="Lucas S."/>
            <person name="Harmon-Smith M."/>
            <person name="Lail K."/>
            <person name="Tice H."/>
            <person name="Grimwood J."/>
            <person name="Bruce D."/>
            <person name="Barry K."/>
            <person name="Shu S."/>
            <person name="Lindquist E."/>
            <person name="Wang M."/>
            <person name="Pitluck S."/>
            <person name="Vogel J.P."/>
            <person name="Garvin D.F."/>
            <person name="Mockler T.C."/>
            <person name="Schmutz J."/>
            <person name="Rokhsar D."/>
            <person name="Bevan M.W."/>
        </authorList>
    </citation>
    <scope>NUCLEOTIDE SEQUENCE</scope>
    <source>
        <strain evidence="1">Bd21</strain>
    </source>
</reference>
<dbReference type="EMBL" id="CM000880">
    <property type="protein sequence ID" value="KQK12541.1"/>
    <property type="molecule type" value="Genomic_DNA"/>
</dbReference>
<dbReference type="eggNOG" id="ENOG502R3BU">
    <property type="taxonomic scope" value="Eukaryota"/>
</dbReference>
<evidence type="ECO:0000313" key="2">
    <source>
        <dbReference type="EnsemblPlants" id="KQK12541"/>
    </source>
</evidence>
<organism evidence="2">
    <name type="scientific">Brachypodium distachyon</name>
    <name type="common">Purple false brome</name>
    <name type="synonym">Trachynia distachya</name>
    <dbReference type="NCBI Taxonomy" id="15368"/>
    <lineage>
        <taxon>Eukaryota</taxon>
        <taxon>Viridiplantae</taxon>
        <taxon>Streptophyta</taxon>
        <taxon>Embryophyta</taxon>
        <taxon>Tracheophyta</taxon>
        <taxon>Spermatophyta</taxon>
        <taxon>Magnoliopsida</taxon>
        <taxon>Liliopsida</taxon>
        <taxon>Poales</taxon>
        <taxon>Poaceae</taxon>
        <taxon>BOP clade</taxon>
        <taxon>Pooideae</taxon>
        <taxon>Stipodae</taxon>
        <taxon>Brachypodieae</taxon>
        <taxon>Brachypodium</taxon>
    </lineage>
</organism>
<keyword evidence="3" id="KW-1185">Reference proteome</keyword>
<dbReference type="AlphaFoldDB" id="I1GLT2"/>
<reference evidence="2" key="3">
    <citation type="submission" date="2018-08" db="UniProtKB">
        <authorList>
            <consortium name="EnsemblPlants"/>
        </authorList>
    </citation>
    <scope>IDENTIFICATION</scope>
    <source>
        <strain evidence="2">cv. Bd21</strain>
    </source>
</reference>
<proteinExistence type="predicted"/>
<accession>I1GLT2</accession>
<dbReference type="Proteomes" id="UP000008810">
    <property type="component" value="Chromosome 1"/>
</dbReference>
<evidence type="ECO:0000313" key="3">
    <source>
        <dbReference type="Proteomes" id="UP000008810"/>
    </source>
</evidence>
<protein>
    <submittedName>
        <fullName evidence="1 2">Uncharacterized protein</fullName>
    </submittedName>
</protein>
<dbReference type="PANTHER" id="PTHR34303">
    <property type="entry name" value="OS01G0890400 PROTEIN-RELATED"/>
    <property type="match status" value="1"/>
</dbReference>
<sequence length="261" mass="29042">MAAPGVTTWEIPSDSDRPAFVESFKSARVPAAATAVRVATPPSEMRTSRPLSATVYLPPPAPEMVYFAKRHAYAYITPADSPFRAAPGPFVRRVFRTLALDLPQTFEILRRSCHGDAALRFRTPDDREAAMRRQPFALDGATVRLVREGETPDVTRTAMDCLALRDYPAEQRRARQDVEENCCAFGFVLEVDPACFVAAAPDLAAVRVVLQLEHPREIPRELRIRYADGSRSVVPVEILRVWDRSESLDANGEHVPVFQPG</sequence>
<dbReference type="InParanoid" id="I1GLT2"/>
<dbReference type="OMA" id="YANDRIP"/>
<dbReference type="Gramene" id="KQK12541">
    <property type="protein sequence ID" value="KQK12541"/>
    <property type="gene ID" value="BRADI_1g04390v3"/>
</dbReference>
<gene>
    <name evidence="1" type="ORF">BRADI_1g04390v3</name>
</gene>
<dbReference type="ExpressionAtlas" id="I1GLT2">
    <property type="expression patterns" value="baseline"/>
</dbReference>
<name>I1GLT2_BRADI</name>
<evidence type="ECO:0000313" key="1">
    <source>
        <dbReference type="EMBL" id="KQK12541.1"/>
    </source>
</evidence>
<dbReference type="OrthoDB" id="675134at2759"/>
<dbReference type="PANTHER" id="PTHR34303:SF4">
    <property type="entry name" value="DUF4283 DOMAIN-CONTAINING PROTEIN"/>
    <property type="match status" value="1"/>
</dbReference>